<keyword evidence="1" id="KW-0812">Transmembrane</keyword>
<protein>
    <submittedName>
        <fullName evidence="2">Uncharacterized protein</fullName>
    </submittedName>
</protein>
<keyword evidence="1" id="KW-0472">Membrane</keyword>
<reference evidence="2 3" key="1">
    <citation type="submission" date="2021-01" db="EMBL/GenBank/DDBJ databases">
        <title>Identification of strong promoters based on the transcriptome of Brevibacillus choshinensis.</title>
        <authorList>
            <person name="Yao D."/>
            <person name="Zhang K."/>
            <person name="Wu J."/>
        </authorList>
    </citation>
    <scope>NUCLEOTIDE SEQUENCE [LARGE SCALE GENOMIC DNA]</scope>
    <source>
        <strain evidence="2 3">HPD31-SP3</strain>
    </source>
</reference>
<evidence type="ECO:0000313" key="3">
    <source>
        <dbReference type="Proteomes" id="UP000596248"/>
    </source>
</evidence>
<keyword evidence="3" id="KW-1185">Reference proteome</keyword>
<proteinExistence type="predicted"/>
<gene>
    <name evidence="2" type="ORF">JNE38_23945</name>
</gene>
<sequence length="62" mass="7080">MRFVNRYPLWFGSMVVGIVMVSSLFWTRIPQEGYVTTAEPDVETFHFGYITAKVVFPTCSIG</sequence>
<keyword evidence="1" id="KW-1133">Transmembrane helix</keyword>
<name>A0ABX7FLM5_BRECH</name>
<evidence type="ECO:0000313" key="2">
    <source>
        <dbReference type="EMBL" id="QRG66539.1"/>
    </source>
</evidence>
<accession>A0ABX7FLM5</accession>
<dbReference type="RefSeq" id="WP_203353605.1">
    <property type="nucleotide sequence ID" value="NZ_CP069127.1"/>
</dbReference>
<dbReference type="Proteomes" id="UP000596248">
    <property type="component" value="Chromosome"/>
</dbReference>
<dbReference type="EMBL" id="CP069127">
    <property type="protein sequence ID" value="QRG66539.1"/>
    <property type="molecule type" value="Genomic_DNA"/>
</dbReference>
<organism evidence="2 3">
    <name type="scientific">Brevibacillus choshinensis</name>
    <dbReference type="NCBI Taxonomy" id="54911"/>
    <lineage>
        <taxon>Bacteria</taxon>
        <taxon>Bacillati</taxon>
        <taxon>Bacillota</taxon>
        <taxon>Bacilli</taxon>
        <taxon>Bacillales</taxon>
        <taxon>Paenibacillaceae</taxon>
        <taxon>Brevibacillus</taxon>
    </lineage>
</organism>
<feature type="transmembrane region" description="Helical" evidence="1">
    <location>
        <begin position="7"/>
        <end position="26"/>
    </location>
</feature>
<evidence type="ECO:0000256" key="1">
    <source>
        <dbReference type="SAM" id="Phobius"/>
    </source>
</evidence>